<dbReference type="AlphaFoldDB" id="G0EXT1"/>
<dbReference type="PROSITE" id="PS51257">
    <property type="entry name" value="PROKAR_LIPOPROTEIN"/>
    <property type="match status" value="1"/>
</dbReference>
<accession>G0EXT1</accession>
<reference evidence="1 2" key="1">
    <citation type="journal article" date="2011" name="J. Bacteriol.">
        <title>Complete genome sequence of the type strain Cupriavidus necator N-1.</title>
        <authorList>
            <person name="Poehlein A."/>
            <person name="Kusian B."/>
            <person name="Friedrich B."/>
            <person name="Daniel R."/>
            <person name="Bowien B."/>
        </authorList>
    </citation>
    <scope>NUCLEOTIDE SEQUENCE [LARGE SCALE GENOMIC DNA]</scope>
    <source>
        <strain evidence="2">ATCC 43291 / DSM 13513 / CCUG 52238 / LMG 8453 / N-1</strain>
    </source>
</reference>
<dbReference type="HOGENOM" id="CLU_3198760_0_0_4"/>
<evidence type="ECO:0000313" key="1">
    <source>
        <dbReference type="EMBL" id="AEI77288.1"/>
    </source>
</evidence>
<gene>
    <name evidence="1" type="ordered locus">CNE_1c19480</name>
</gene>
<dbReference type="KEGG" id="cnc:CNE_1c19480"/>
<name>G0EXT1_CUPNN</name>
<dbReference type="EMBL" id="CP002877">
    <property type="protein sequence ID" value="AEI77288.1"/>
    <property type="molecule type" value="Genomic_DNA"/>
</dbReference>
<dbReference type="Proteomes" id="UP000006798">
    <property type="component" value="Chromosome 1"/>
</dbReference>
<evidence type="ECO:0000313" key="2">
    <source>
        <dbReference type="Proteomes" id="UP000006798"/>
    </source>
</evidence>
<sequence length="45" mass="4811">MQPRAPIATIAIGGIACRNFGGAHAWRASTSNLLSNRFRQSPEVS</sequence>
<organism evidence="1 2">
    <name type="scientific">Cupriavidus necator (strain ATCC 43291 / DSM 13513 / CCUG 52238 / LMG 8453 / N-1)</name>
    <name type="common">Ralstonia eutropha</name>
    <dbReference type="NCBI Taxonomy" id="1042878"/>
    <lineage>
        <taxon>Bacteria</taxon>
        <taxon>Pseudomonadati</taxon>
        <taxon>Pseudomonadota</taxon>
        <taxon>Betaproteobacteria</taxon>
        <taxon>Burkholderiales</taxon>
        <taxon>Burkholderiaceae</taxon>
        <taxon>Cupriavidus</taxon>
    </lineage>
</organism>
<protein>
    <submittedName>
        <fullName evidence="1">Uncharacterized protein</fullName>
    </submittedName>
</protein>
<proteinExistence type="predicted"/>